<dbReference type="EMBL" id="GG693875">
    <property type="protein sequence ID" value="EES52527.1"/>
    <property type="molecule type" value="Genomic_DNA"/>
</dbReference>
<evidence type="ECO:0000313" key="9">
    <source>
        <dbReference type="EMBL" id="EES52527.1"/>
    </source>
</evidence>
<dbReference type="PANTHER" id="PTHR30558">
    <property type="entry name" value="EXBD MEMBRANE COMPONENT OF PMF-DRIVEN MACROMOLECULE IMPORT SYSTEM"/>
    <property type="match status" value="1"/>
</dbReference>
<dbReference type="GO" id="GO:0015031">
    <property type="term" value="P:protein transport"/>
    <property type="evidence" value="ECO:0007669"/>
    <property type="project" value="UniProtKB-KW"/>
</dbReference>
<dbReference type="Pfam" id="PF02472">
    <property type="entry name" value="ExbD"/>
    <property type="match status" value="1"/>
</dbReference>
<evidence type="ECO:0000256" key="1">
    <source>
        <dbReference type="ARBA" id="ARBA00004162"/>
    </source>
</evidence>
<feature type="transmembrane region" description="Helical" evidence="8">
    <location>
        <begin position="21"/>
        <end position="40"/>
    </location>
</feature>
<evidence type="ECO:0000256" key="4">
    <source>
        <dbReference type="ARBA" id="ARBA00022692"/>
    </source>
</evidence>
<proteinExistence type="inferred from homology"/>
<protein>
    <submittedName>
        <fullName evidence="9">Biopolymer transport protein ExbD/TolR</fullName>
    </submittedName>
</protein>
<dbReference type="InterPro" id="IPR003400">
    <property type="entry name" value="ExbD"/>
</dbReference>
<accession>C6HXR5</accession>
<evidence type="ECO:0000256" key="5">
    <source>
        <dbReference type="ARBA" id="ARBA00022989"/>
    </source>
</evidence>
<keyword evidence="10" id="KW-1185">Reference proteome</keyword>
<evidence type="ECO:0000313" key="10">
    <source>
        <dbReference type="Proteomes" id="UP000009374"/>
    </source>
</evidence>
<evidence type="ECO:0000256" key="3">
    <source>
        <dbReference type="ARBA" id="ARBA00022475"/>
    </source>
</evidence>
<dbReference type="Proteomes" id="UP000009374">
    <property type="component" value="Unassembled WGS sequence"/>
</dbReference>
<comment type="similarity">
    <text evidence="2 7">Belongs to the ExbD/TolR family.</text>
</comment>
<organism evidence="9 10">
    <name type="scientific">Leptospirillum ferrodiazotrophum</name>
    <dbReference type="NCBI Taxonomy" id="412449"/>
    <lineage>
        <taxon>Bacteria</taxon>
        <taxon>Pseudomonadati</taxon>
        <taxon>Nitrospirota</taxon>
        <taxon>Nitrospiria</taxon>
        <taxon>Nitrospirales</taxon>
        <taxon>Nitrospiraceae</taxon>
        <taxon>Leptospirillum</taxon>
    </lineage>
</organism>
<evidence type="ECO:0000256" key="8">
    <source>
        <dbReference type="SAM" id="Phobius"/>
    </source>
</evidence>
<dbReference type="GO" id="GO:0022857">
    <property type="term" value="F:transmembrane transporter activity"/>
    <property type="evidence" value="ECO:0007669"/>
    <property type="project" value="InterPro"/>
</dbReference>
<sequence>MRLFRDGGDDSPKARIELIPMIDIMFFLMVVFIFISMSLVKLNGVTVALPKAADHPLKQVPKMVNITITEEGKILIENIPVNRSELKEHLHALLADKSAKYEVIVSGDKDSKLQRLVDVMDLCNQMGFSNVSIRSEDLH</sequence>
<name>C6HXR5_9BACT</name>
<dbReference type="GO" id="GO:0005886">
    <property type="term" value="C:plasma membrane"/>
    <property type="evidence" value="ECO:0007669"/>
    <property type="project" value="UniProtKB-SubCell"/>
</dbReference>
<evidence type="ECO:0000256" key="2">
    <source>
        <dbReference type="ARBA" id="ARBA00005811"/>
    </source>
</evidence>
<dbReference type="AlphaFoldDB" id="C6HXR5"/>
<reference evidence="9 10" key="1">
    <citation type="journal article" date="2009" name="Appl. Environ. Microbiol.">
        <title>Community genomic and proteomic analyses of chemoautotrophic iron-oxidizing "Leptospirillum rubarum" (Group II) and "Leptospirillum ferrodiazotrophum" (Group III) bacteria in acid mine drainage biofilms.</title>
        <authorList>
            <person name="Goltsman D.S."/>
            <person name="Denef V.J."/>
            <person name="Singer S.W."/>
            <person name="VerBerkmoes N.C."/>
            <person name="Lefsrud M."/>
            <person name="Mueller R.S."/>
            <person name="Dick G.J."/>
            <person name="Sun C.L."/>
            <person name="Wheeler K.E."/>
            <person name="Zemla A."/>
            <person name="Baker B.J."/>
            <person name="Hauser L."/>
            <person name="Land M."/>
            <person name="Shah M.B."/>
            <person name="Thelen M.P."/>
            <person name="Hettich R.L."/>
            <person name="Banfield J.F."/>
        </authorList>
    </citation>
    <scope>NUCLEOTIDE SEQUENCE [LARGE SCALE GENOMIC DNA]</scope>
</reference>
<comment type="subcellular location">
    <subcellularLocation>
        <location evidence="1">Cell membrane</location>
        <topology evidence="1">Single-pass membrane protein</topology>
    </subcellularLocation>
    <subcellularLocation>
        <location evidence="7">Cell membrane</location>
        <topology evidence="7">Single-pass type II membrane protein</topology>
    </subcellularLocation>
</comment>
<keyword evidence="3" id="KW-1003">Cell membrane</keyword>
<keyword evidence="7" id="KW-0813">Transport</keyword>
<gene>
    <name evidence="9" type="ORF">UBAL3_93200025</name>
</gene>
<keyword evidence="4 7" id="KW-0812">Transmembrane</keyword>
<keyword evidence="6 8" id="KW-0472">Membrane</keyword>
<keyword evidence="7" id="KW-0653">Protein transport</keyword>
<evidence type="ECO:0000256" key="7">
    <source>
        <dbReference type="RuleBase" id="RU003879"/>
    </source>
</evidence>
<dbReference type="Gene3D" id="3.30.420.270">
    <property type="match status" value="1"/>
</dbReference>
<evidence type="ECO:0000256" key="6">
    <source>
        <dbReference type="ARBA" id="ARBA00023136"/>
    </source>
</evidence>
<keyword evidence="5 8" id="KW-1133">Transmembrane helix</keyword>